<feature type="region of interest" description="Disordered" evidence="10">
    <location>
        <begin position="275"/>
        <end position="411"/>
    </location>
</feature>
<name>A0A9W8YDV9_9PLEO</name>
<feature type="compositionally biased region" description="Basic and acidic residues" evidence="10">
    <location>
        <begin position="280"/>
        <end position="298"/>
    </location>
</feature>
<reference evidence="12" key="1">
    <citation type="submission" date="2022-10" db="EMBL/GenBank/DDBJ databases">
        <title>Tapping the CABI collections for fungal endophytes: first genome assemblies for Collariella, Neodidymelliopsis, Ascochyta clinopodiicola, Didymella pomorum, Didymosphaeria variabile, Neocosmospora piperis and Neocucurbitaria cava.</title>
        <authorList>
            <person name="Hill R."/>
        </authorList>
    </citation>
    <scope>NUCLEOTIDE SEQUENCE</scope>
    <source>
        <strain evidence="12">IMI 356814</strain>
    </source>
</reference>
<feature type="transmembrane region" description="Helical" evidence="11">
    <location>
        <begin position="136"/>
        <end position="155"/>
    </location>
</feature>
<gene>
    <name evidence="12" type="primary">AQY1_1</name>
    <name evidence="12" type="ORF">N0V83_003042</name>
</gene>
<accession>A0A9W8YDV9</accession>
<dbReference type="PANTHER" id="PTHR19139">
    <property type="entry name" value="AQUAPORIN TRANSPORTER"/>
    <property type="match status" value="1"/>
</dbReference>
<dbReference type="OrthoDB" id="3222at2759"/>
<dbReference type="FunFam" id="1.20.1080.10:FF:000024">
    <property type="entry name" value="MIP aquaporin (Eurofung)"/>
    <property type="match status" value="1"/>
</dbReference>
<evidence type="ECO:0000313" key="13">
    <source>
        <dbReference type="Proteomes" id="UP001140560"/>
    </source>
</evidence>
<proteinExistence type="inferred from homology"/>
<comment type="catalytic activity">
    <reaction evidence="8">
        <text>H2O(in) = H2O(out)</text>
        <dbReference type="Rhea" id="RHEA:29667"/>
        <dbReference type="ChEBI" id="CHEBI:15377"/>
    </reaction>
</comment>
<dbReference type="AlphaFoldDB" id="A0A9W8YDV9"/>
<keyword evidence="7" id="KW-0325">Glycoprotein</keyword>
<dbReference type="InterPro" id="IPR023271">
    <property type="entry name" value="Aquaporin-like"/>
</dbReference>
<evidence type="ECO:0000256" key="6">
    <source>
        <dbReference type="ARBA" id="ARBA00023136"/>
    </source>
</evidence>
<dbReference type="PANTHER" id="PTHR19139:SF199">
    <property type="entry name" value="MIP17260P"/>
    <property type="match status" value="1"/>
</dbReference>
<keyword evidence="4" id="KW-0677">Repeat</keyword>
<feature type="transmembrane region" description="Helical" evidence="11">
    <location>
        <begin position="49"/>
        <end position="68"/>
    </location>
</feature>
<evidence type="ECO:0000256" key="4">
    <source>
        <dbReference type="ARBA" id="ARBA00022737"/>
    </source>
</evidence>
<protein>
    <submittedName>
        <fullName evidence="12">Aquaporin-1</fullName>
    </submittedName>
</protein>
<dbReference type="Proteomes" id="UP001140560">
    <property type="component" value="Unassembled WGS sequence"/>
</dbReference>
<evidence type="ECO:0000256" key="11">
    <source>
        <dbReference type="SAM" id="Phobius"/>
    </source>
</evidence>
<dbReference type="GO" id="GO:0005886">
    <property type="term" value="C:plasma membrane"/>
    <property type="evidence" value="ECO:0007669"/>
    <property type="project" value="TreeGrafter"/>
</dbReference>
<dbReference type="GO" id="GO:0015250">
    <property type="term" value="F:water channel activity"/>
    <property type="evidence" value="ECO:0007669"/>
    <property type="project" value="TreeGrafter"/>
</dbReference>
<keyword evidence="5 11" id="KW-1133">Transmembrane helix</keyword>
<keyword evidence="9" id="KW-0813">Transport</keyword>
<keyword evidence="13" id="KW-1185">Reference proteome</keyword>
<feature type="transmembrane region" description="Helical" evidence="11">
    <location>
        <begin position="246"/>
        <end position="266"/>
    </location>
</feature>
<feature type="transmembrane region" description="Helical" evidence="11">
    <location>
        <begin position="88"/>
        <end position="107"/>
    </location>
</feature>
<evidence type="ECO:0000256" key="2">
    <source>
        <dbReference type="ARBA" id="ARBA00006175"/>
    </source>
</evidence>
<dbReference type="EMBL" id="JAPEUY010000004">
    <property type="protein sequence ID" value="KAJ4374301.1"/>
    <property type="molecule type" value="Genomic_DNA"/>
</dbReference>
<evidence type="ECO:0000256" key="9">
    <source>
        <dbReference type="RuleBase" id="RU000477"/>
    </source>
</evidence>
<dbReference type="Pfam" id="PF00230">
    <property type="entry name" value="MIP"/>
    <property type="match status" value="1"/>
</dbReference>
<evidence type="ECO:0000256" key="5">
    <source>
        <dbReference type="ARBA" id="ARBA00022989"/>
    </source>
</evidence>
<dbReference type="SUPFAM" id="SSF81338">
    <property type="entry name" value="Aquaporin-like"/>
    <property type="match status" value="1"/>
</dbReference>
<evidence type="ECO:0000256" key="8">
    <source>
        <dbReference type="ARBA" id="ARBA00034651"/>
    </source>
</evidence>
<dbReference type="Gene3D" id="1.20.1080.10">
    <property type="entry name" value="Glycerol uptake facilitator protein"/>
    <property type="match status" value="1"/>
</dbReference>
<comment type="similarity">
    <text evidence="2 9">Belongs to the MIP/aquaporin (TC 1.A.8) family.</text>
</comment>
<sequence length="411" mass="44894">MNVTRPTYQPAESFMVLPGMKPKYTEDPKRPSDTRLPGFGWLPNRARHLFIASLGEFVGTFLFLFFAFAATQVANNLLGTRRMDISTLMYISLAFGFSLAVNVWIFFRISGGLFNPAVTVAMGLIGALTWVKAALLIFSQLLGGIAAAGVVSALFPGPLSVKTSLSPETSIVRGLFIEMFLTAQLVFCIFMLAAEKHRSTFMAPIGIGLALFVAEMAGVYFTGGSLNPARSFGPSVVLGSFHGYHWIYWVGPLLGAILAVIFYRLIKVLEYETANPDADSDGHDAHRVTSKEQTEYNDTRPSTRHTTDGTDEHDFATQLQSGKRQPTRIQRQVVPSSNTPTDTAKVEKSTQPSPAFAHGMDGHRSDSLDTAVNHADDRPRAQHKRNSSHYEMASDQAYRNGPSAESGSSSS</sequence>
<dbReference type="NCBIfam" id="TIGR00861">
    <property type="entry name" value="MIP"/>
    <property type="match status" value="1"/>
</dbReference>
<feature type="transmembrane region" description="Helical" evidence="11">
    <location>
        <begin position="201"/>
        <end position="226"/>
    </location>
</feature>
<comment type="caution">
    <text evidence="12">The sequence shown here is derived from an EMBL/GenBank/DDBJ whole genome shotgun (WGS) entry which is preliminary data.</text>
</comment>
<feature type="transmembrane region" description="Helical" evidence="11">
    <location>
        <begin position="175"/>
        <end position="194"/>
    </location>
</feature>
<evidence type="ECO:0000313" key="12">
    <source>
        <dbReference type="EMBL" id="KAJ4374301.1"/>
    </source>
</evidence>
<evidence type="ECO:0000256" key="7">
    <source>
        <dbReference type="ARBA" id="ARBA00023180"/>
    </source>
</evidence>
<comment type="subcellular location">
    <subcellularLocation>
        <location evidence="1">Membrane</location>
        <topology evidence="1">Multi-pass membrane protein</topology>
    </subcellularLocation>
</comment>
<dbReference type="InterPro" id="IPR034294">
    <property type="entry name" value="Aquaporin_transptr"/>
</dbReference>
<dbReference type="PRINTS" id="PR00783">
    <property type="entry name" value="MINTRINSICP"/>
</dbReference>
<feature type="compositionally biased region" description="Basic and acidic residues" evidence="10">
    <location>
        <begin position="305"/>
        <end position="315"/>
    </location>
</feature>
<keyword evidence="3 9" id="KW-0812">Transmembrane</keyword>
<dbReference type="CDD" id="cd00333">
    <property type="entry name" value="MIP"/>
    <property type="match status" value="1"/>
</dbReference>
<keyword evidence="6 11" id="KW-0472">Membrane</keyword>
<evidence type="ECO:0000256" key="1">
    <source>
        <dbReference type="ARBA" id="ARBA00004141"/>
    </source>
</evidence>
<feature type="compositionally biased region" description="Polar residues" evidence="10">
    <location>
        <begin position="317"/>
        <end position="342"/>
    </location>
</feature>
<organism evidence="12 13">
    <name type="scientific">Neocucurbitaria cava</name>
    <dbReference type="NCBI Taxonomy" id="798079"/>
    <lineage>
        <taxon>Eukaryota</taxon>
        <taxon>Fungi</taxon>
        <taxon>Dikarya</taxon>
        <taxon>Ascomycota</taxon>
        <taxon>Pezizomycotina</taxon>
        <taxon>Dothideomycetes</taxon>
        <taxon>Pleosporomycetidae</taxon>
        <taxon>Pleosporales</taxon>
        <taxon>Pleosporineae</taxon>
        <taxon>Cucurbitariaceae</taxon>
        <taxon>Neocucurbitaria</taxon>
    </lineage>
</organism>
<evidence type="ECO:0000256" key="3">
    <source>
        <dbReference type="ARBA" id="ARBA00022692"/>
    </source>
</evidence>
<dbReference type="InterPro" id="IPR000425">
    <property type="entry name" value="MIP"/>
</dbReference>
<evidence type="ECO:0000256" key="10">
    <source>
        <dbReference type="SAM" id="MobiDB-lite"/>
    </source>
</evidence>